<sequence>MKKTCSSLNHQECEIQNRAAEFIKAVLVLYSFNKTVVAFLENESLSHKKWQATYITPLRPYTLAAFPPWGIQQELVV</sequence>
<name>A0ABR5DL82_9FLAO</name>
<evidence type="ECO:0000313" key="1">
    <source>
        <dbReference type="EMBL" id="KJJ39507.1"/>
    </source>
</evidence>
<evidence type="ECO:0000313" key="2">
    <source>
        <dbReference type="Proteomes" id="UP000033497"/>
    </source>
</evidence>
<protein>
    <submittedName>
        <fullName evidence="1">Uncharacterized protein</fullName>
    </submittedName>
</protein>
<dbReference type="EMBL" id="JSVU01000002">
    <property type="protein sequence ID" value="KJJ39507.1"/>
    <property type="molecule type" value="Genomic_DNA"/>
</dbReference>
<keyword evidence="2" id="KW-1185">Reference proteome</keyword>
<reference evidence="1 2" key="1">
    <citation type="submission" date="2014-10" db="EMBL/GenBank/DDBJ databases">
        <title>Genome sequencing of Vitellibacter vladivostokensis KMM 3516.</title>
        <authorList>
            <person name="Thevarajoo S."/>
            <person name="Selvaratnam C."/>
            <person name="Goh K.M."/>
            <person name="Chong C.S."/>
        </authorList>
    </citation>
    <scope>NUCLEOTIDE SEQUENCE [LARGE SCALE GENOMIC DNA]</scope>
    <source>
        <strain evidence="1 2">KMM 3516</strain>
    </source>
</reference>
<dbReference type="Proteomes" id="UP000033497">
    <property type="component" value="Unassembled WGS sequence"/>
</dbReference>
<accession>A0ABR5DL82</accession>
<comment type="caution">
    <text evidence="1">The sequence shown here is derived from an EMBL/GenBank/DDBJ whole genome shotgun (WGS) entry which is preliminary data.</text>
</comment>
<gene>
    <name evidence="1" type="ORF">MB09_04570</name>
</gene>
<proteinExistence type="predicted"/>
<organism evidence="1 2">
    <name type="scientific">Aequorivita vladivostokensis</name>
    <dbReference type="NCBI Taxonomy" id="171194"/>
    <lineage>
        <taxon>Bacteria</taxon>
        <taxon>Pseudomonadati</taxon>
        <taxon>Bacteroidota</taxon>
        <taxon>Flavobacteriia</taxon>
        <taxon>Flavobacteriales</taxon>
        <taxon>Flavobacteriaceae</taxon>
        <taxon>Aequorivita</taxon>
    </lineage>
</organism>